<dbReference type="InterPro" id="IPR036869">
    <property type="entry name" value="J_dom_sf"/>
</dbReference>
<organism evidence="1 2">
    <name type="scientific">Ceratopteris richardii</name>
    <name type="common">Triangle waterfern</name>
    <dbReference type="NCBI Taxonomy" id="49495"/>
    <lineage>
        <taxon>Eukaryota</taxon>
        <taxon>Viridiplantae</taxon>
        <taxon>Streptophyta</taxon>
        <taxon>Embryophyta</taxon>
        <taxon>Tracheophyta</taxon>
        <taxon>Polypodiopsida</taxon>
        <taxon>Polypodiidae</taxon>
        <taxon>Polypodiales</taxon>
        <taxon>Pteridineae</taxon>
        <taxon>Pteridaceae</taxon>
        <taxon>Parkerioideae</taxon>
        <taxon>Ceratopteris</taxon>
    </lineage>
</organism>
<reference evidence="1" key="1">
    <citation type="submission" date="2021-08" db="EMBL/GenBank/DDBJ databases">
        <title>WGS assembly of Ceratopteris richardii.</title>
        <authorList>
            <person name="Marchant D.B."/>
            <person name="Chen G."/>
            <person name="Jenkins J."/>
            <person name="Shu S."/>
            <person name="Leebens-Mack J."/>
            <person name="Grimwood J."/>
            <person name="Schmutz J."/>
            <person name="Soltis P."/>
            <person name="Soltis D."/>
            <person name="Chen Z.-H."/>
        </authorList>
    </citation>
    <scope>NUCLEOTIDE SEQUENCE</scope>
    <source>
        <strain evidence="1">Whitten #5841</strain>
        <tissue evidence="1">Leaf</tissue>
    </source>
</reference>
<evidence type="ECO:0008006" key="3">
    <source>
        <dbReference type="Google" id="ProtNLM"/>
    </source>
</evidence>
<sequence length="480" mass="54517">MESLSNPSSSSSPSAVLRERGNVLYKQALEPGLSASNQRSRLLKVLELYKEALAASLTAEERASCHKNIGMLQWTLCKFEFNQLLVKALHGNEAKVYVKHEDLSRSKLHLVRAVDAISKAMKDGAELKPPAWLDGLRNVLKDMIEWASEQTSVLSLSRSPLLQYVACAFDDADMPSKLKLLAYRTYIDTLFKEALCMRQTDGNTDHVACLSLLHDCNLYLTKAWSSFIIDPDEDRKCLQTEIQDLRGSVNVHICISEAMKYIALGDICLFSAVMDEESMDMEKVKDAMDFYRQASLATRELDMESEAVAMSRIGKVYSDLLSLPEKAHKYYYQAVRLALTVMSPSIERSDWYIYSVQKVKLHQEAVVAKENNEHERDRASAMERLQEKVAALKKAEERGSEALLKHVYDQHPHPNLERNIFPRVSTPSEIKVSLKKAIQHYHPDSNGQHGEDWKVLCEEITKCLNCRYASFKPVSSDLYE</sequence>
<accession>A0A8T2V228</accession>
<dbReference type="OrthoDB" id="1930352at2759"/>
<dbReference type="AlphaFoldDB" id="A0A8T2V228"/>
<dbReference type="EMBL" id="CM035409">
    <property type="protein sequence ID" value="KAH7439814.1"/>
    <property type="molecule type" value="Genomic_DNA"/>
</dbReference>
<dbReference type="OMA" id="CLNAMRD"/>
<dbReference type="Proteomes" id="UP000825935">
    <property type="component" value="Chromosome 4"/>
</dbReference>
<dbReference type="SUPFAM" id="SSF46565">
    <property type="entry name" value="Chaperone J-domain"/>
    <property type="match status" value="1"/>
</dbReference>
<keyword evidence="2" id="KW-1185">Reference proteome</keyword>
<name>A0A8T2V228_CERRI</name>
<evidence type="ECO:0000313" key="2">
    <source>
        <dbReference type="Proteomes" id="UP000825935"/>
    </source>
</evidence>
<protein>
    <recommendedName>
        <fullName evidence="3">J domain-containing protein</fullName>
    </recommendedName>
</protein>
<proteinExistence type="predicted"/>
<evidence type="ECO:0000313" key="1">
    <source>
        <dbReference type="EMBL" id="KAH7439814.1"/>
    </source>
</evidence>
<comment type="caution">
    <text evidence="1">The sequence shown here is derived from an EMBL/GenBank/DDBJ whole genome shotgun (WGS) entry which is preliminary data.</text>
</comment>
<dbReference type="Gene3D" id="1.10.287.110">
    <property type="entry name" value="DnaJ domain"/>
    <property type="match status" value="1"/>
</dbReference>
<gene>
    <name evidence="1" type="ORF">KP509_04G077600</name>
</gene>